<dbReference type="SUPFAM" id="SSF55073">
    <property type="entry name" value="Nucleotide cyclase"/>
    <property type="match status" value="1"/>
</dbReference>
<dbReference type="CDD" id="cd01949">
    <property type="entry name" value="GGDEF"/>
    <property type="match status" value="1"/>
</dbReference>
<accession>A0A545TCP9</accession>
<dbReference type="PANTHER" id="PTHR48111:SF1">
    <property type="entry name" value="TWO-COMPONENT RESPONSE REGULATOR ORR33"/>
    <property type="match status" value="1"/>
</dbReference>
<organism evidence="9 10">
    <name type="scientific">Aliikangiella marina</name>
    <dbReference type="NCBI Taxonomy" id="1712262"/>
    <lineage>
        <taxon>Bacteria</taxon>
        <taxon>Pseudomonadati</taxon>
        <taxon>Pseudomonadota</taxon>
        <taxon>Gammaproteobacteria</taxon>
        <taxon>Oceanospirillales</taxon>
        <taxon>Pleioneaceae</taxon>
        <taxon>Aliikangiella</taxon>
    </lineage>
</organism>
<keyword evidence="5" id="KW-0804">Transcription</keyword>
<dbReference type="SMART" id="SM00448">
    <property type="entry name" value="REC"/>
    <property type="match status" value="1"/>
</dbReference>
<dbReference type="OrthoDB" id="9812260at2"/>
<evidence type="ECO:0000259" key="8">
    <source>
        <dbReference type="PROSITE" id="PS50887"/>
    </source>
</evidence>
<evidence type="ECO:0000256" key="6">
    <source>
        <dbReference type="PROSITE-ProRule" id="PRU00169"/>
    </source>
</evidence>
<dbReference type="Pfam" id="PF00990">
    <property type="entry name" value="GGDEF"/>
    <property type="match status" value="1"/>
</dbReference>
<dbReference type="GO" id="GO:0005829">
    <property type="term" value="C:cytosol"/>
    <property type="evidence" value="ECO:0007669"/>
    <property type="project" value="TreeGrafter"/>
</dbReference>
<gene>
    <name evidence="9" type="ORF">FLL45_08415</name>
</gene>
<dbReference type="InterPro" id="IPR001789">
    <property type="entry name" value="Sig_transdc_resp-reg_receiver"/>
</dbReference>
<comment type="caution">
    <text evidence="9">The sequence shown here is derived from an EMBL/GenBank/DDBJ whole genome shotgun (WGS) entry which is preliminary data.</text>
</comment>
<dbReference type="PROSITE" id="PS50110">
    <property type="entry name" value="RESPONSE_REGULATORY"/>
    <property type="match status" value="1"/>
</dbReference>
<evidence type="ECO:0000256" key="5">
    <source>
        <dbReference type="ARBA" id="ARBA00023163"/>
    </source>
</evidence>
<feature type="domain" description="Response regulatory" evidence="7">
    <location>
        <begin position="2"/>
        <end position="118"/>
    </location>
</feature>
<dbReference type="GO" id="GO:0032993">
    <property type="term" value="C:protein-DNA complex"/>
    <property type="evidence" value="ECO:0007669"/>
    <property type="project" value="TreeGrafter"/>
</dbReference>
<keyword evidence="2" id="KW-0902">Two-component regulatory system</keyword>
<dbReference type="GO" id="GO:0000156">
    <property type="term" value="F:phosphorelay response regulator activity"/>
    <property type="evidence" value="ECO:0007669"/>
    <property type="project" value="TreeGrafter"/>
</dbReference>
<dbReference type="AlphaFoldDB" id="A0A545TCP9"/>
<evidence type="ECO:0000256" key="1">
    <source>
        <dbReference type="ARBA" id="ARBA00022553"/>
    </source>
</evidence>
<dbReference type="InterPro" id="IPR039420">
    <property type="entry name" value="WalR-like"/>
</dbReference>
<dbReference type="Gene3D" id="3.40.50.2300">
    <property type="match status" value="1"/>
</dbReference>
<keyword evidence="10" id="KW-1185">Reference proteome</keyword>
<dbReference type="Proteomes" id="UP000317839">
    <property type="component" value="Unassembled WGS sequence"/>
</dbReference>
<dbReference type="RefSeq" id="WP_142941574.1">
    <property type="nucleotide sequence ID" value="NZ_VIKR01000002.1"/>
</dbReference>
<dbReference type="GO" id="GO:0000976">
    <property type="term" value="F:transcription cis-regulatory region binding"/>
    <property type="evidence" value="ECO:0007669"/>
    <property type="project" value="TreeGrafter"/>
</dbReference>
<evidence type="ECO:0000256" key="4">
    <source>
        <dbReference type="ARBA" id="ARBA00023125"/>
    </source>
</evidence>
<dbReference type="NCBIfam" id="TIGR00254">
    <property type="entry name" value="GGDEF"/>
    <property type="match status" value="1"/>
</dbReference>
<dbReference type="InterPro" id="IPR029787">
    <property type="entry name" value="Nucleotide_cyclase"/>
</dbReference>
<dbReference type="GO" id="GO:0006355">
    <property type="term" value="P:regulation of DNA-templated transcription"/>
    <property type="evidence" value="ECO:0007669"/>
    <property type="project" value="TreeGrafter"/>
</dbReference>
<dbReference type="SUPFAM" id="SSF52172">
    <property type="entry name" value="CheY-like"/>
    <property type="match status" value="1"/>
</dbReference>
<dbReference type="EMBL" id="VIKR01000002">
    <property type="protein sequence ID" value="TQV74956.1"/>
    <property type="molecule type" value="Genomic_DNA"/>
</dbReference>
<dbReference type="SMART" id="SM00267">
    <property type="entry name" value="GGDEF"/>
    <property type="match status" value="1"/>
</dbReference>
<keyword evidence="3" id="KW-0805">Transcription regulation</keyword>
<evidence type="ECO:0000313" key="9">
    <source>
        <dbReference type="EMBL" id="TQV74956.1"/>
    </source>
</evidence>
<proteinExistence type="predicted"/>
<keyword evidence="1 6" id="KW-0597">Phosphoprotein</keyword>
<evidence type="ECO:0000259" key="7">
    <source>
        <dbReference type="PROSITE" id="PS50110"/>
    </source>
</evidence>
<dbReference type="Pfam" id="PF00072">
    <property type="entry name" value="Response_reg"/>
    <property type="match status" value="1"/>
</dbReference>
<name>A0A545TCP9_9GAMM</name>
<dbReference type="CDD" id="cd00156">
    <property type="entry name" value="REC"/>
    <property type="match status" value="1"/>
</dbReference>
<dbReference type="InterPro" id="IPR011006">
    <property type="entry name" value="CheY-like_superfamily"/>
</dbReference>
<feature type="modified residue" description="4-aspartylphosphate" evidence="6">
    <location>
        <position position="51"/>
    </location>
</feature>
<dbReference type="PROSITE" id="PS50887">
    <property type="entry name" value="GGDEF"/>
    <property type="match status" value="1"/>
</dbReference>
<evidence type="ECO:0000256" key="3">
    <source>
        <dbReference type="ARBA" id="ARBA00023015"/>
    </source>
</evidence>
<dbReference type="PANTHER" id="PTHR48111">
    <property type="entry name" value="REGULATOR OF RPOS"/>
    <property type="match status" value="1"/>
</dbReference>
<feature type="domain" description="GGDEF" evidence="8">
    <location>
        <begin position="168"/>
        <end position="305"/>
    </location>
</feature>
<evidence type="ECO:0000313" key="10">
    <source>
        <dbReference type="Proteomes" id="UP000317839"/>
    </source>
</evidence>
<protein>
    <submittedName>
        <fullName evidence="9">Response regulator</fullName>
    </submittedName>
</protein>
<evidence type="ECO:0000256" key="2">
    <source>
        <dbReference type="ARBA" id="ARBA00023012"/>
    </source>
</evidence>
<dbReference type="InterPro" id="IPR000160">
    <property type="entry name" value="GGDEF_dom"/>
</dbReference>
<dbReference type="InterPro" id="IPR043128">
    <property type="entry name" value="Rev_trsase/Diguanyl_cyclase"/>
</dbReference>
<reference evidence="9 10" key="1">
    <citation type="submission" date="2019-06" db="EMBL/GenBank/DDBJ databases">
        <title>Draft genome of Aliikangiella marina GYP-15.</title>
        <authorList>
            <person name="Wang G."/>
        </authorList>
    </citation>
    <scope>NUCLEOTIDE SEQUENCE [LARGE SCALE GENOMIC DNA]</scope>
    <source>
        <strain evidence="9 10">GYP-15</strain>
    </source>
</reference>
<keyword evidence="4" id="KW-0238">DNA-binding</keyword>
<dbReference type="Gene3D" id="3.30.70.270">
    <property type="match status" value="1"/>
</dbReference>
<sequence length="331" mass="37302">MDILLIDDSPTHQFQLARNIEAAGHSIEMVFSGEAALQFLEKSSVDLILCDIEMPGLSGYETVTIIRELLADSWIPIIFMTSRDNTIDVVKGFRVGADDYLVKPINPEVLLAKLKVMERYIAMQEVVFAHGNLSIVTPHYDEFSRVYTPQYFFERALQQWAIMARQRLPVSVLIVDIDDYSLYRDYYGESLANECLVKISNKLNESIFRPADFVGRFQKEGFILMLPDTGRSGASLVAERIRCGIENLTIENKASRGSSAVTVSVGGGTCYQARRQPLHRCIELACDSLIKVRQIATNSVYVDSLPRIETDNVSISSEIKMSHRASRKHTH</sequence>